<reference evidence="1 2" key="1">
    <citation type="journal article" date="2013" name="Arch. Virol.">
        <title>Complete genome sequence of invertebrate iridovirus IIV-25 isolated from a blackfly larva.</title>
        <authorList>
            <person name="Piegu B."/>
            <person name="Guizard S."/>
            <person name="Spears T."/>
            <person name="Cruaud C."/>
            <person name="Couloux A."/>
            <person name="Bideshi D.K."/>
            <person name="Federici B.A."/>
            <person name="Bigot Y."/>
        </authorList>
    </citation>
    <scope>NUCLEOTIDE SEQUENCE [LARGE SCALE GENOMIC DNA]</scope>
</reference>
<sequence length="350" mass="41284">MTWFLNIGIIFGQTAFKIFKKLETSEKVDLSEFHIKLDALHFNNLRDGYFNHLYQIKKISNCKLGVVHNGVKYYLYKDMPGVVLSHHTLTLFLNGELTLIKIEMILSVQINVLLEPLLNLRKCQNLNEALMNWSLNHSFDDITPLGYINHSKLLENFPKEVIEFNYNSIPEILKKFLNCDGTLLIPQRFLKKVLALQKKKDNENIRIKVSKFMDIITFITKHLTKLVRRYSKFEDVADVSRYNLNFPIELYGNPKKIGCKRKSLFLFKRNNDYIRLKSFAILHNLRWFFNTRYNSKKSLGFDGEYGRTINGYAQTFHKYDDVLLWLITHPNTIEDVEFVILDPIPPNYIF</sequence>
<gene>
    <name evidence="1" type="primary">029L</name>
    <name evidence="1" type="ORF">IIV25_029L</name>
</gene>
<accession>W8W1H3</accession>
<dbReference type="Proteomes" id="UP000097612">
    <property type="component" value="Segment"/>
</dbReference>
<keyword evidence="2" id="KW-1185">Reference proteome</keyword>
<dbReference type="EMBL" id="HF920635">
    <property type="protein sequence ID" value="CCV02047.1"/>
    <property type="molecule type" value="Genomic_DNA"/>
</dbReference>
<dbReference type="KEGG" id="vg:18501401"/>
<name>W8W1H3_9VIRU</name>
<evidence type="ECO:0000313" key="2">
    <source>
        <dbReference type="Proteomes" id="UP000097612"/>
    </source>
</evidence>
<dbReference type="GeneID" id="18501401"/>
<proteinExistence type="predicted"/>
<dbReference type="RefSeq" id="YP_009010562.1">
    <property type="nucleotide sequence ID" value="NC_023613.1"/>
</dbReference>
<evidence type="ECO:0000313" key="1">
    <source>
        <dbReference type="EMBL" id="CCV02047.1"/>
    </source>
</evidence>
<dbReference type="OrthoDB" id="18222at10239"/>
<organism evidence="1 2">
    <name type="scientific">Invertebrate iridovirus 25</name>
    <dbReference type="NCBI Taxonomy" id="1301280"/>
    <lineage>
        <taxon>Viruses</taxon>
        <taxon>Varidnaviria</taxon>
        <taxon>Bamfordvirae</taxon>
        <taxon>Nucleocytoviricota</taxon>
        <taxon>Megaviricetes</taxon>
        <taxon>Pimascovirales</taxon>
        <taxon>Pimascovirales incertae sedis</taxon>
        <taxon>Iridoviridae</taxon>
        <taxon>Betairidovirinae</taxon>
        <taxon>Chloriridovirus</taxon>
        <taxon>Chloriridovirus simulium2</taxon>
    </lineage>
</organism>
<protein>
    <submittedName>
        <fullName evidence="1">Uncharacterized protein</fullName>
    </submittedName>
</protein>